<organism evidence="10 11">
    <name type="scientific">Sporosarcina ureilytica</name>
    <dbReference type="NCBI Taxonomy" id="298596"/>
    <lineage>
        <taxon>Bacteria</taxon>
        <taxon>Bacillati</taxon>
        <taxon>Bacillota</taxon>
        <taxon>Bacilli</taxon>
        <taxon>Bacillales</taxon>
        <taxon>Caryophanaceae</taxon>
        <taxon>Sporosarcina</taxon>
    </lineage>
</organism>
<dbReference type="SMART" id="SM00283">
    <property type="entry name" value="MA"/>
    <property type="match status" value="1"/>
</dbReference>
<reference evidence="10 11" key="1">
    <citation type="submission" date="2016-09" db="EMBL/GenBank/DDBJ databases">
        <title>Complete genome sequence of the Lysinibacillus sphaericus LMG 22257, a specie of Bacillus with ureolytic activity that can effectively biodeposit calcium carbonate.</title>
        <authorList>
            <person name="Yan W."/>
        </authorList>
    </citation>
    <scope>NUCLEOTIDE SEQUENCE [LARGE SCALE GENOMIC DNA]</scope>
    <source>
        <strain evidence="10 11">LMG 22257</strain>
    </source>
</reference>
<comment type="similarity">
    <text evidence="5">Belongs to the methyl-accepting chemotaxis (MCP) protein family.</text>
</comment>
<keyword evidence="4 6" id="KW-0807">Transducer</keyword>
<feature type="domain" description="Methyl-accepting transducer" evidence="8">
    <location>
        <begin position="276"/>
        <end position="533"/>
    </location>
</feature>
<accession>A0A1D8JE80</accession>
<evidence type="ECO:0000256" key="6">
    <source>
        <dbReference type="PROSITE-ProRule" id="PRU00284"/>
    </source>
</evidence>
<evidence type="ECO:0000256" key="5">
    <source>
        <dbReference type="ARBA" id="ARBA00029447"/>
    </source>
</evidence>
<dbReference type="SMART" id="SM00304">
    <property type="entry name" value="HAMP"/>
    <property type="match status" value="1"/>
</dbReference>
<evidence type="ECO:0000313" key="11">
    <source>
        <dbReference type="Proteomes" id="UP000185746"/>
    </source>
</evidence>
<dbReference type="PROSITE" id="PS50111">
    <property type="entry name" value="CHEMOTAXIS_TRANSDUC_2"/>
    <property type="match status" value="1"/>
</dbReference>
<dbReference type="GO" id="GO:0007165">
    <property type="term" value="P:signal transduction"/>
    <property type="evidence" value="ECO:0007669"/>
    <property type="project" value="UniProtKB-KW"/>
</dbReference>
<dbReference type="CDD" id="cd06225">
    <property type="entry name" value="HAMP"/>
    <property type="match status" value="1"/>
</dbReference>
<dbReference type="InterPro" id="IPR003660">
    <property type="entry name" value="HAMP_dom"/>
</dbReference>
<dbReference type="Gene3D" id="1.10.287.950">
    <property type="entry name" value="Methyl-accepting chemotaxis protein"/>
    <property type="match status" value="1"/>
</dbReference>
<evidence type="ECO:0000256" key="4">
    <source>
        <dbReference type="ARBA" id="ARBA00023224"/>
    </source>
</evidence>
<evidence type="ECO:0000259" key="9">
    <source>
        <dbReference type="PROSITE" id="PS50885"/>
    </source>
</evidence>
<evidence type="ECO:0000259" key="8">
    <source>
        <dbReference type="PROSITE" id="PS50111"/>
    </source>
</evidence>
<dbReference type="Proteomes" id="UP000185746">
    <property type="component" value="Chromosome"/>
</dbReference>
<evidence type="ECO:0000256" key="2">
    <source>
        <dbReference type="ARBA" id="ARBA00022475"/>
    </source>
</evidence>
<dbReference type="EMBL" id="CP017560">
    <property type="protein sequence ID" value="AOV07011.1"/>
    <property type="molecule type" value="Genomic_DNA"/>
</dbReference>
<dbReference type="SUPFAM" id="SSF58104">
    <property type="entry name" value="Methyl-accepting chemotaxis protein (MCP) signaling domain"/>
    <property type="match status" value="1"/>
</dbReference>
<feature type="transmembrane region" description="Helical" evidence="7">
    <location>
        <begin position="12"/>
        <end position="32"/>
    </location>
</feature>
<evidence type="ECO:0000256" key="3">
    <source>
        <dbReference type="ARBA" id="ARBA00023136"/>
    </source>
</evidence>
<evidence type="ECO:0000313" key="10">
    <source>
        <dbReference type="EMBL" id="AOV07011.1"/>
    </source>
</evidence>
<dbReference type="Pfam" id="PF00015">
    <property type="entry name" value="MCPsignal"/>
    <property type="match status" value="1"/>
</dbReference>
<dbReference type="AlphaFoldDB" id="A0A1D8JE80"/>
<sequence>MKKLQFTSIKGKLLFSFSLVILLVLILGVYNFSVVKNSNAEAENIVEKELPLLIANEQLASLMADRRASARGYVLFGSEYRDRFNSYTEQAQRQEEIIRSIGASEEFDELINQTIEWRQQITTMVFDEYDKGNHDEAIRNLDVLTPAANELMDGYVKLAEERRITIQAIEEDIIANGNSTLVVGNTVTILVILISIAAALITSNIISKPINTVMDRMKSIANGDLSGEPLVLNSRDEVGQLVTATNEMSKQMNHMLASTLQIAHQVNERSANLTDATGAVSDSSNQIAATMEQLAAGSEAQASSATNMAEMVGNFFEDIQNVNASGSEVATASNAVLERTADGNEMMTSSVEQMEEIHQVVTRAVERIQNLDNQTREISELVVVISEIAQQTNLLALNAAIEAARAGEEGKGFAVVAEEVKKLAEQVADSVSEITTIVNTVQEGSSEAVTILETGYRHVSDGQQKIETTGEIFEEITQLVTTMNGLTSSMSTELDAIESMGSKMTGEVTEVASIAQEAAAGVEETTASVEQATFQIETIRESTEELSNLAGDLESSVNHFTIRNE</sequence>
<dbReference type="PANTHER" id="PTHR32089">
    <property type="entry name" value="METHYL-ACCEPTING CHEMOTAXIS PROTEIN MCPB"/>
    <property type="match status" value="1"/>
</dbReference>
<proteinExistence type="inferred from homology"/>
<gene>
    <name evidence="10" type="ORF">BI350_05115</name>
</gene>
<dbReference type="PROSITE" id="PS50885">
    <property type="entry name" value="HAMP"/>
    <property type="match status" value="1"/>
</dbReference>
<keyword evidence="2" id="KW-1003">Cell membrane</keyword>
<dbReference type="Gene3D" id="6.10.340.10">
    <property type="match status" value="1"/>
</dbReference>
<keyword evidence="11" id="KW-1185">Reference proteome</keyword>
<comment type="subcellular location">
    <subcellularLocation>
        <location evidence="1">Cell membrane</location>
    </subcellularLocation>
</comment>
<dbReference type="Pfam" id="PF00672">
    <property type="entry name" value="HAMP"/>
    <property type="match status" value="1"/>
</dbReference>
<dbReference type="GO" id="GO:0005886">
    <property type="term" value="C:plasma membrane"/>
    <property type="evidence" value="ECO:0007669"/>
    <property type="project" value="UniProtKB-SubCell"/>
</dbReference>
<keyword evidence="7" id="KW-0812">Transmembrane</keyword>
<name>A0A1D8JE80_9BACL</name>
<evidence type="ECO:0008006" key="12">
    <source>
        <dbReference type="Google" id="ProtNLM"/>
    </source>
</evidence>
<evidence type="ECO:0000256" key="7">
    <source>
        <dbReference type="SAM" id="Phobius"/>
    </source>
</evidence>
<dbReference type="KEGG" id="surl:BI350_05115"/>
<feature type="transmembrane region" description="Helical" evidence="7">
    <location>
        <begin position="187"/>
        <end position="207"/>
    </location>
</feature>
<feature type="domain" description="HAMP" evidence="9">
    <location>
        <begin position="204"/>
        <end position="257"/>
    </location>
</feature>
<evidence type="ECO:0000256" key="1">
    <source>
        <dbReference type="ARBA" id="ARBA00004236"/>
    </source>
</evidence>
<dbReference type="PANTHER" id="PTHR32089:SF112">
    <property type="entry name" value="LYSOZYME-LIKE PROTEIN-RELATED"/>
    <property type="match status" value="1"/>
</dbReference>
<keyword evidence="3 7" id="KW-0472">Membrane</keyword>
<keyword evidence="7" id="KW-1133">Transmembrane helix</keyword>
<protein>
    <recommendedName>
        <fullName evidence="12">Chemotaxis protein</fullName>
    </recommendedName>
</protein>
<dbReference type="InterPro" id="IPR004089">
    <property type="entry name" value="MCPsignal_dom"/>
</dbReference>
<dbReference type="RefSeq" id="WP_075527135.1">
    <property type="nucleotide sequence ID" value="NZ_CP017560.1"/>
</dbReference>